<evidence type="ECO:0000313" key="2">
    <source>
        <dbReference type="Proteomes" id="UP001627284"/>
    </source>
</evidence>
<dbReference type="Proteomes" id="UP001627284">
    <property type="component" value="Unassembled WGS sequence"/>
</dbReference>
<name>A0ABD2TRH1_9SOLN</name>
<dbReference type="AlphaFoldDB" id="A0ABD2TRH1"/>
<comment type="caution">
    <text evidence="1">The sequence shown here is derived from an EMBL/GenBank/DDBJ whole genome shotgun (WGS) entry which is preliminary data.</text>
</comment>
<proteinExistence type="predicted"/>
<protein>
    <submittedName>
        <fullName evidence="1">Uncharacterized protein</fullName>
    </submittedName>
</protein>
<gene>
    <name evidence="1" type="ORF">AABB24_015700</name>
</gene>
<dbReference type="EMBL" id="JBJKTR010000009">
    <property type="protein sequence ID" value="KAL3358726.1"/>
    <property type="molecule type" value="Genomic_DNA"/>
</dbReference>
<keyword evidence="2" id="KW-1185">Reference proteome</keyword>
<organism evidence="1 2">
    <name type="scientific">Solanum stoloniferum</name>
    <dbReference type="NCBI Taxonomy" id="62892"/>
    <lineage>
        <taxon>Eukaryota</taxon>
        <taxon>Viridiplantae</taxon>
        <taxon>Streptophyta</taxon>
        <taxon>Embryophyta</taxon>
        <taxon>Tracheophyta</taxon>
        <taxon>Spermatophyta</taxon>
        <taxon>Magnoliopsida</taxon>
        <taxon>eudicotyledons</taxon>
        <taxon>Gunneridae</taxon>
        <taxon>Pentapetalae</taxon>
        <taxon>asterids</taxon>
        <taxon>lamiids</taxon>
        <taxon>Solanales</taxon>
        <taxon>Solanaceae</taxon>
        <taxon>Solanoideae</taxon>
        <taxon>Solaneae</taxon>
        <taxon>Solanum</taxon>
    </lineage>
</organism>
<evidence type="ECO:0000313" key="1">
    <source>
        <dbReference type="EMBL" id="KAL3358726.1"/>
    </source>
</evidence>
<sequence length="112" mass="13121">MGENFESLQKKASVTYKDFFEMKIDQKRVHKSLRSSFGSVLFSERVHRNPRSRVLVGKARSRSVRSPIRCPHRGVDRFPKFDMVVEAPVLLKIWYTDLTMVHKRALNKYIGP</sequence>
<reference evidence="1 2" key="1">
    <citation type="submission" date="2024-05" db="EMBL/GenBank/DDBJ databases">
        <title>De novo assembly of an allotetraploid wild potato.</title>
        <authorList>
            <person name="Hosaka A.J."/>
        </authorList>
    </citation>
    <scope>NUCLEOTIDE SEQUENCE [LARGE SCALE GENOMIC DNA]</scope>
    <source>
        <tissue evidence="1">Young leaves</tissue>
    </source>
</reference>
<accession>A0ABD2TRH1</accession>